<keyword evidence="1" id="KW-0812">Transmembrane</keyword>
<keyword evidence="2" id="KW-0614">Plasmid</keyword>
<organism evidence="2 3">
    <name type="scientific">Acinetobacter indicus</name>
    <dbReference type="NCBI Taxonomy" id="756892"/>
    <lineage>
        <taxon>Bacteria</taxon>
        <taxon>Pseudomonadati</taxon>
        <taxon>Pseudomonadota</taxon>
        <taxon>Gammaproteobacteria</taxon>
        <taxon>Moraxellales</taxon>
        <taxon>Moraxellaceae</taxon>
        <taxon>Acinetobacter</taxon>
    </lineage>
</organism>
<dbReference type="Proteomes" id="UP000503440">
    <property type="component" value="Plasmid pB18-1"/>
</dbReference>
<accession>A0A6C0Y6U5</accession>
<evidence type="ECO:0000256" key="1">
    <source>
        <dbReference type="SAM" id="Phobius"/>
    </source>
</evidence>
<gene>
    <name evidence="2" type="ORF">FSC09_15820</name>
</gene>
<dbReference type="AlphaFoldDB" id="A0A6C0Y6U5"/>
<evidence type="ECO:0000313" key="3">
    <source>
        <dbReference type="Proteomes" id="UP000503440"/>
    </source>
</evidence>
<dbReference type="RefSeq" id="WP_163146515.1">
    <property type="nucleotide sequence ID" value="NZ_CP044456.1"/>
</dbReference>
<keyword evidence="1" id="KW-1133">Transmembrane helix</keyword>
<evidence type="ECO:0000313" key="2">
    <source>
        <dbReference type="EMBL" id="QIC71856.1"/>
    </source>
</evidence>
<geneLocation type="plasmid" evidence="3">
    <name>pb18-1</name>
</geneLocation>
<feature type="transmembrane region" description="Helical" evidence="1">
    <location>
        <begin position="7"/>
        <end position="26"/>
    </location>
</feature>
<keyword evidence="1" id="KW-0472">Membrane</keyword>
<dbReference type="EMBL" id="CP044456">
    <property type="protein sequence ID" value="QIC71856.1"/>
    <property type="molecule type" value="Genomic_DNA"/>
</dbReference>
<sequence length="82" mass="9512">MNTLKTIWLVLYLIGLYIIVPAFIFLHFGDFIASILGKNKAEIPFLMQYAALMTMLYLYSVFHLSSMIREHKALKTKPTLQD</sequence>
<name>A0A6C0Y6U5_9GAMM</name>
<feature type="transmembrane region" description="Helical" evidence="1">
    <location>
        <begin position="46"/>
        <end position="65"/>
    </location>
</feature>
<protein>
    <submittedName>
        <fullName evidence="2">Uncharacterized protein</fullName>
    </submittedName>
</protein>
<proteinExistence type="predicted"/>
<reference evidence="2 3" key="1">
    <citation type="submission" date="2019-09" db="EMBL/GenBank/DDBJ databases">
        <title>Non-baumannii Acinetobacter spp. carrying blaNDM-1 isolated in China.</title>
        <authorList>
            <person name="Cui C."/>
            <person name="Chen C."/>
            <person name="Sun J."/>
            <person name="Liu Y."/>
        </authorList>
    </citation>
    <scope>NUCLEOTIDE SEQUENCE [LARGE SCALE GENOMIC DNA]</scope>
    <source>
        <strain evidence="2 3">B18</strain>
        <plasmid evidence="3">pb18-1</plasmid>
    </source>
</reference>